<gene>
    <name evidence="10" type="ORF">QN277_010447</name>
</gene>
<keyword evidence="3" id="KW-0808">Transferase</keyword>
<reference evidence="10" key="1">
    <citation type="submission" date="2023-10" db="EMBL/GenBank/DDBJ databases">
        <title>Chromosome-level genome of the transformable northern wattle, Acacia crassicarpa.</title>
        <authorList>
            <person name="Massaro I."/>
            <person name="Sinha N.R."/>
            <person name="Poethig S."/>
            <person name="Leichty A.R."/>
        </authorList>
    </citation>
    <scope>NUCLEOTIDE SEQUENCE</scope>
    <source>
        <strain evidence="10">Acra3RX</strain>
        <tissue evidence="10">Leaf</tissue>
    </source>
</reference>
<dbReference type="PANTHER" id="PTHR47989">
    <property type="entry name" value="OS01G0750732 PROTEIN"/>
    <property type="match status" value="1"/>
</dbReference>
<evidence type="ECO:0000256" key="2">
    <source>
        <dbReference type="ARBA" id="ARBA00022527"/>
    </source>
</evidence>
<dbReference type="PROSITE" id="PS50011">
    <property type="entry name" value="PROTEIN_KINASE_DOM"/>
    <property type="match status" value="1"/>
</dbReference>
<evidence type="ECO:0000259" key="9">
    <source>
        <dbReference type="PROSITE" id="PS50011"/>
    </source>
</evidence>
<dbReference type="EMBL" id="JAWXYG010000015">
    <property type="protein sequence ID" value="KAK4253822.1"/>
    <property type="molecule type" value="Genomic_DNA"/>
</dbReference>
<dbReference type="InterPro" id="IPR011009">
    <property type="entry name" value="Kinase-like_dom_sf"/>
</dbReference>
<proteinExistence type="predicted"/>
<name>A0AAE1M5B0_9FABA</name>
<organism evidence="10 11">
    <name type="scientific">Acacia crassicarpa</name>
    <name type="common">northern wattle</name>
    <dbReference type="NCBI Taxonomy" id="499986"/>
    <lineage>
        <taxon>Eukaryota</taxon>
        <taxon>Viridiplantae</taxon>
        <taxon>Streptophyta</taxon>
        <taxon>Embryophyta</taxon>
        <taxon>Tracheophyta</taxon>
        <taxon>Spermatophyta</taxon>
        <taxon>Magnoliopsida</taxon>
        <taxon>eudicotyledons</taxon>
        <taxon>Gunneridae</taxon>
        <taxon>Pentapetalae</taxon>
        <taxon>rosids</taxon>
        <taxon>fabids</taxon>
        <taxon>Fabales</taxon>
        <taxon>Fabaceae</taxon>
        <taxon>Caesalpinioideae</taxon>
        <taxon>mimosoid clade</taxon>
        <taxon>Acacieae</taxon>
        <taxon>Acacia</taxon>
    </lineage>
</organism>
<dbReference type="InterPro" id="IPR000719">
    <property type="entry name" value="Prot_kinase_dom"/>
</dbReference>
<evidence type="ECO:0000256" key="4">
    <source>
        <dbReference type="ARBA" id="ARBA00022741"/>
    </source>
</evidence>
<dbReference type="GO" id="GO:0004674">
    <property type="term" value="F:protein serine/threonine kinase activity"/>
    <property type="evidence" value="ECO:0007669"/>
    <property type="project" value="UniProtKB-KW"/>
</dbReference>
<dbReference type="GO" id="GO:0004713">
    <property type="term" value="F:protein tyrosine kinase activity"/>
    <property type="evidence" value="ECO:0007669"/>
    <property type="project" value="InterPro"/>
</dbReference>
<keyword evidence="6" id="KW-0067">ATP-binding</keyword>
<dbReference type="SUPFAM" id="SSF56112">
    <property type="entry name" value="Protein kinase-like (PK-like)"/>
    <property type="match status" value="1"/>
</dbReference>
<dbReference type="Gene3D" id="1.10.510.10">
    <property type="entry name" value="Transferase(Phosphotransferase) domain 1"/>
    <property type="match status" value="1"/>
</dbReference>
<feature type="domain" description="Protein kinase" evidence="9">
    <location>
        <begin position="1"/>
        <end position="109"/>
    </location>
</feature>
<accession>A0AAE1M5B0</accession>
<evidence type="ECO:0000313" key="11">
    <source>
        <dbReference type="Proteomes" id="UP001293593"/>
    </source>
</evidence>
<keyword evidence="2" id="KW-0723">Serine/threonine-protein kinase</keyword>
<dbReference type="GO" id="GO:0005524">
    <property type="term" value="F:ATP binding"/>
    <property type="evidence" value="ECO:0007669"/>
    <property type="project" value="UniProtKB-KW"/>
</dbReference>
<dbReference type="PROSITE" id="PS51257">
    <property type="entry name" value="PROKAR_LIPOPROTEIN"/>
    <property type="match status" value="1"/>
</dbReference>
<evidence type="ECO:0000256" key="6">
    <source>
        <dbReference type="ARBA" id="ARBA00022840"/>
    </source>
</evidence>
<evidence type="ECO:0000256" key="5">
    <source>
        <dbReference type="ARBA" id="ARBA00022777"/>
    </source>
</evidence>
<keyword evidence="4" id="KW-0547">Nucleotide-binding</keyword>
<dbReference type="InterPro" id="IPR001245">
    <property type="entry name" value="Ser-Thr/Tyr_kinase_cat_dom"/>
</dbReference>
<dbReference type="Pfam" id="PF07714">
    <property type="entry name" value="PK_Tyr_Ser-Thr"/>
    <property type="match status" value="1"/>
</dbReference>
<keyword evidence="11" id="KW-1185">Reference proteome</keyword>
<dbReference type="SMART" id="SM00219">
    <property type="entry name" value="TyrKc"/>
    <property type="match status" value="1"/>
</dbReference>
<evidence type="ECO:0000256" key="1">
    <source>
        <dbReference type="ARBA" id="ARBA00012513"/>
    </source>
</evidence>
<evidence type="ECO:0000313" key="10">
    <source>
        <dbReference type="EMBL" id="KAK4253822.1"/>
    </source>
</evidence>
<dbReference type="InterPro" id="IPR020635">
    <property type="entry name" value="Tyr_kinase_cat_dom"/>
</dbReference>
<dbReference type="PANTHER" id="PTHR47989:SF27">
    <property type="entry name" value="PROTEIN KINASE DOMAIN-CONTAINING PROTEIN"/>
    <property type="match status" value="1"/>
</dbReference>
<protein>
    <recommendedName>
        <fullName evidence="1">non-specific serine/threonine protein kinase</fullName>
        <ecNumber evidence="1">2.7.11.1</ecNumber>
    </recommendedName>
</protein>
<evidence type="ECO:0000256" key="3">
    <source>
        <dbReference type="ARBA" id="ARBA00022679"/>
    </source>
</evidence>
<comment type="catalytic activity">
    <reaction evidence="7">
        <text>L-threonyl-[protein] + ATP = O-phospho-L-threonyl-[protein] + ADP + H(+)</text>
        <dbReference type="Rhea" id="RHEA:46608"/>
        <dbReference type="Rhea" id="RHEA-COMP:11060"/>
        <dbReference type="Rhea" id="RHEA-COMP:11605"/>
        <dbReference type="ChEBI" id="CHEBI:15378"/>
        <dbReference type="ChEBI" id="CHEBI:30013"/>
        <dbReference type="ChEBI" id="CHEBI:30616"/>
        <dbReference type="ChEBI" id="CHEBI:61977"/>
        <dbReference type="ChEBI" id="CHEBI:456216"/>
        <dbReference type="EC" id="2.7.11.1"/>
    </reaction>
</comment>
<evidence type="ECO:0000256" key="8">
    <source>
        <dbReference type="ARBA" id="ARBA00048679"/>
    </source>
</evidence>
<dbReference type="FunFam" id="1.10.510.10:FF:001023">
    <property type="entry name" value="Os07g0541700 protein"/>
    <property type="match status" value="1"/>
</dbReference>
<dbReference type="AlphaFoldDB" id="A0AAE1M5B0"/>
<comment type="caution">
    <text evidence="10">The sequence shown here is derived from an EMBL/GenBank/DDBJ whole genome shotgun (WGS) entry which is preliminary data.</text>
</comment>
<comment type="catalytic activity">
    <reaction evidence="8">
        <text>L-seryl-[protein] + ATP = O-phospho-L-seryl-[protein] + ADP + H(+)</text>
        <dbReference type="Rhea" id="RHEA:17989"/>
        <dbReference type="Rhea" id="RHEA-COMP:9863"/>
        <dbReference type="Rhea" id="RHEA-COMP:11604"/>
        <dbReference type="ChEBI" id="CHEBI:15378"/>
        <dbReference type="ChEBI" id="CHEBI:29999"/>
        <dbReference type="ChEBI" id="CHEBI:30616"/>
        <dbReference type="ChEBI" id="CHEBI:83421"/>
        <dbReference type="ChEBI" id="CHEBI:456216"/>
        <dbReference type="EC" id="2.7.11.1"/>
    </reaction>
</comment>
<evidence type="ECO:0000256" key="7">
    <source>
        <dbReference type="ARBA" id="ARBA00047899"/>
    </source>
</evidence>
<dbReference type="PROSITE" id="PS00108">
    <property type="entry name" value="PROTEIN_KINASE_ST"/>
    <property type="match status" value="1"/>
</dbReference>
<dbReference type="EC" id="2.7.11.1" evidence="1"/>
<sequence length="109" mass="12103">MLSKIQHPNIISLLGCSSNGDTRFIVYELMQNGSLETQLHGPSHGSALTWNMRMNIALDTARGLEYLHEICNPTVIHRDLKSSNILLDANFNAKLCDFGFAIADGSRQE</sequence>
<dbReference type="InterPro" id="IPR008271">
    <property type="entry name" value="Ser/Thr_kinase_AS"/>
</dbReference>
<dbReference type="Proteomes" id="UP001293593">
    <property type="component" value="Unassembled WGS sequence"/>
</dbReference>
<keyword evidence="5" id="KW-0418">Kinase</keyword>